<dbReference type="GO" id="GO:0003724">
    <property type="term" value="F:RNA helicase activity"/>
    <property type="evidence" value="ECO:0007669"/>
    <property type="project" value="UniProtKB-EC"/>
</dbReference>
<feature type="region of interest" description="Disordered" evidence="11">
    <location>
        <begin position="420"/>
        <end position="500"/>
    </location>
</feature>
<feature type="compositionally biased region" description="Low complexity" evidence="11">
    <location>
        <begin position="465"/>
        <end position="481"/>
    </location>
</feature>
<keyword evidence="4 10" id="KW-0347">Helicase</keyword>
<dbReference type="GO" id="GO:0005829">
    <property type="term" value="C:cytosol"/>
    <property type="evidence" value="ECO:0007669"/>
    <property type="project" value="TreeGrafter"/>
</dbReference>
<evidence type="ECO:0000256" key="5">
    <source>
        <dbReference type="ARBA" id="ARBA00022840"/>
    </source>
</evidence>
<comment type="catalytic activity">
    <reaction evidence="8">
        <text>ATP + H2O = ADP + phosphate + H(+)</text>
        <dbReference type="Rhea" id="RHEA:13065"/>
        <dbReference type="ChEBI" id="CHEBI:15377"/>
        <dbReference type="ChEBI" id="CHEBI:15378"/>
        <dbReference type="ChEBI" id="CHEBI:30616"/>
        <dbReference type="ChEBI" id="CHEBI:43474"/>
        <dbReference type="ChEBI" id="CHEBI:456216"/>
        <dbReference type="EC" id="3.6.4.13"/>
    </reaction>
</comment>
<name>A0AAD5DZY7_9CHLO</name>
<feature type="compositionally biased region" description="Basic and acidic residues" evidence="11">
    <location>
        <begin position="433"/>
        <end position="449"/>
    </location>
</feature>
<dbReference type="InterPro" id="IPR025313">
    <property type="entry name" value="SPB4-like_CTE"/>
</dbReference>
<evidence type="ECO:0000256" key="7">
    <source>
        <dbReference type="ARBA" id="ARBA00038002"/>
    </source>
</evidence>
<dbReference type="InterPro" id="IPR027417">
    <property type="entry name" value="P-loop_NTPase"/>
</dbReference>
<dbReference type="PANTHER" id="PTHR47959:SF1">
    <property type="entry name" value="ATP-DEPENDENT RNA HELICASE DBPA"/>
    <property type="match status" value="1"/>
</dbReference>
<comment type="caution">
    <text evidence="14">The sequence shown here is derived from an EMBL/GenBank/DDBJ whole genome shotgun (WGS) entry which is preliminary data.</text>
</comment>
<dbReference type="Proteomes" id="UP001205105">
    <property type="component" value="Unassembled WGS sequence"/>
</dbReference>
<feature type="domain" description="DEAD-box RNA helicase Q" evidence="13">
    <location>
        <begin position="1"/>
        <end position="29"/>
    </location>
</feature>
<dbReference type="InterPro" id="IPR011545">
    <property type="entry name" value="DEAD/DEAH_box_helicase_dom"/>
</dbReference>
<evidence type="ECO:0000256" key="4">
    <source>
        <dbReference type="ARBA" id="ARBA00022806"/>
    </source>
</evidence>
<dbReference type="PROSITE" id="PS51195">
    <property type="entry name" value="Q_MOTIF"/>
    <property type="match status" value="1"/>
</dbReference>
<dbReference type="FunFam" id="3.40.50.300:FF:000877">
    <property type="entry name" value="RNA helicase"/>
    <property type="match status" value="1"/>
</dbReference>
<evidence type="ECO:0000313" key="14">
    <source>
        <dbReference type="EMBL" id="KAI7845551.1"/>
    </source>
</evidence>
<sequence>MGWAALGLGTDLLAILDRQGLPAPTPVQEATIPLFCGNKDVAVDACTGSGKTLAFVLPLVERLRRLEQPLKKNQVGAVVVSPTRELARQIHDVMQPYIASLPGLRALLLVGGTDPAADVAAFKESGGHVLVGTPGRLDDIMQRCSTMDLRTVEVLVLDEADRLLDMGFKAQLDAIMRRLPRQRRTGLFSATQTEAVEALARAGLRNPVRVNVAVALAETEGTRPERDQQGAAPPADVVQRTPSTLQIQYTVSEAEMKLPQLVAFLKEHAAEKTIVYFLTCACVDFVSAVLPRLPQCKLLSDPSAFVHRVGRTARMGRSGNAVVYLLPHEASYVDFLRVRKIPLQQAPLANSLPDIQPTLQRLAETDRLVMEAGTKAFVSYVRAYKEHHCKFIFRPQDLALGRLATAFALLRLPRMPEIKQGGKGLEGFTPSKVDPDSVRFRDKAREKQRQAVLKQRAKDRQAATEQVQSQPRQRQAPQPEVHLPAAKRRKQREREEMEEMEKDYALLRKLKRGKITAHEFDAAVLASDSE</sequence>
<feature type="domain" description="Helicase ATP-binding" evidence="12">
    <location>
        <begin position="32"/>
        <end position="210"/>
    </location>
</feature>
<proteinExistence type="inferred from homology"/>
<dbReference type="AlphaFoldDB" id="A0AAD5DZY7"/>
<keyword evidence="2 10" id="KW-0547">Nucleotide-binding</keyword>
<dbReference type="InterPro" id="IPR014014">
    <property type="entry name" value="RNA_helicase_DEAD_Q_motif"/>
</dbReference>
<dbReference type="SUPFAM" id="SSF52540">
    <property type="entry name" value="P-loop containing nucleoside triphosphate hydrolases"/>
    <property type="match status" value="2"/>
</dbReference>
<dbReference type="Pfam" id="PF00270">
    <property type="entry name" value="DEAD"/>
    <property type="match status" value="1"/>
</dbReference>
<dbReference type="PANTHER" id="PTHR47959">
    <property type="entry name" value="ATP-DEPENDENT RNA HELICASE RHLE-RELATED"/>
    <property type="match status" value="1"/>
</dbReference>
<dbReference type="EMBL" id="JADXDR010000015">
    <property type="protein sequence ID" value="KAI7845551.1"/>
    <property type="molecule type" value="Genomic_DNA"/>
</dbReference>
<evidence type="ECO:0000256" key="10">
    <source>
        <dbReference type="RuleBase" id="RU000492"/>
    </source>
</evidence>
<dbReference type="SMART" id="SM00487">
    <property type="entry name" value="DEXDc"/>
    <property type="match status" value="1"/>
</dbReference>
<protein>
    <recommendedName>
        <fullName evidence="1">RNA helicase</fullName>
        <ecNumber evidence="1">3.6.4.13</ecNumber>
    </recommendedName>
</protein>
<dbReference type="InterPro" id="IPR050079">
    <property type="entry name" value="DEAD_box_RNA_helicase"/>
</dbReference>
<reference evidence="14" key="1">
    <citation type="submission" date="2020-11" db="EMBL/GenBank/DDBJ databases">
        <title>Chlorella ohadii genome sequencing and assembly.</title>
        <authorList>
            <person name="Murik O."/>
            <person name="Treves H."/>
            <person name="Kedem I."/>
            <person name="Shotland Y."/>
            <person name="Kaplan A."/>
        </authorList>
    </citation>
    <scope>NUCLEOTIDE SEQUENCE</scope>
    <source>
        <strain evidence="14">1</strain>
    </source>
</reference>
<comment type="similarity">
    <text evidence="7">Belongs to the DEAD box helicase family. DDX55/SPB4 subfamily.</text>
</comment>
<evidence type="ECO:0000256" key="11">
    <source>
        <dbReference type="SAM" id="MobiDB-lite"/>
    </source>
</evidence>
<dbReference type="SMART" id="SM01178">
    <property type="entry name" value="DUF4217"/>
    <property type="match status" value="1"/>
</dbReference>
<evidence type="ECO:0000256" key="2">
    <source>
        <dbReference type="ARBA" id="ARBA00022741"/>
    </source>
</evidence>
<dbReference type="PROSITE" id="PS00039">
    <property type="entry name" value="DEAD_ATP_HELICASE"/>
    <property type="match status" value="1"/>
</dbReference>
<accession>A0AAD5DZY7</accession>
<dbReference type="GO" id="GO:0005524">
    <property type="term" value="F:ATP binding"/>
    <property type="evidence" value="ECO:0007669"/>
    <property type="project" value="UniProtKB-KW"/>
</dbReference>
<evidence type="ECO:0000256" key="8">
    <source>
        <dbReference type="ARBA" id="ARBA00047984"/>
    </source>
</evidence>
<evidence type="ECO:0000259" key="13">
    <source>
        <dbReference type="PROSITE" id="PS51195"/>
    </source>
</evidence>
<keyword evidence="3 10" id="KW-0378">Hydrolase</keyword>
<dbReference type="PROSITE" id="PS51192">
    <property type="entry name" value="HELICASE_ATP_BIND_1"/>
    <property type="match status" value="1"/>
</dbReference>
<evidence type="ECO:0000256" key="6">
    <source>
        <dbReference type="ARBA" id="ARBA00022884"/>
    </source>
</evidence>
<dbReference type="InterPro" id="IPR014001">
    <property type="entry name" value="Helicase_ATP-bd"/>
</dbReference>
<keyword evidence="6" id="KW-0694">RNA-binding</keyword>
<keyword evidence="15" id="KW-1185">Reference proteome</keyword>
<evidence type="ECO:0000256" key="3">
    <source>
        <dbReference type="ARBA" id="ARBA00022801"/>
    </source>
</evidence>
<feature type="short sequence motif" description="Q motif" evidence="9">
    <location>
        <begin position="1"/>
        <end position="29"/>
    </location>
</feature>
<dbReference type="InterPro" id="IPR000629">
    <property type="entry name" value="RNA-helicase_DEAD-box_CS"/>
</dbReference>
<organism evidence="14 15">
    <name type="scientific">Chlorella ohadii</name>
    <dbReference type="NCBI Taxonomy" id="2649997"/>
    <lineage>
        <taxon>Eukaryota</taxon>
        <taxon>Viridiplantae</taxon>
        <taxon>Chlorophyta</taxon>
        <taxon>core chlorophytes</taxon>
        <taxon>Trebouxiophyceae</taxon>
        <taxon>Chlorellales</taxon>
        <taxon>Chlorellaceae</taxon>
        <taxon>Chlorella clade</taxon>
        <taxon>Chlorella</taxon>
    </lineage>
</organism>
<evidence type="ECO:0000256" key="9">
    <source>
        <dbReference type="PROSITE-ProRule" id="PRU00552"/>
    </source>
</evidence>
<keyword evidence="5 10" id="KW-0067">ATP-binding</keyword>
<evidence type="ECO:0000256" key="1">
    <source>
        <dbReference type="ARBA" id="ARBA00012552"/>
    </source>
</evidence>
<dbReference type="GO" id="GO:0016787">
    <property type="term" value="F:hydrolase activity"/>
    <property type="evidence" value="ECO:0007669"/>
    <property type="project" value="UniProtKB-KW"/>
</dbReference>
<dbReference type="GO" id="GO:0003723">
    <property type="term" value="F:RNA binding"/>
    <property type="evidence" value="ECO:0007669"/>
    <property type="project" value="UniProtKB-KW"/>
</dbReference>
<evidence type="ECO:0000259" key="12">
    <source>
        <dbReference type="PROSITE" id="PS51192"/>
    </source>
</evidence>
<dbReference type="Gene3D" id="3.40.50.300">
    <property type="entry name" value="P-loop containing nucleotide triphosphate hydrolases"/>
    <property type="match status" value="2"/>
</dbReference>
<dbReference type="EC" id="3.6.4.13" evidence="1"/>
<dbReference type="CDD" id="cd17960">
    <property type="entry name" value="DEADc_DDX55"/>
    <property type="match status" value="1"/>
</dbReference>
<evidence type="ECO:0000313" key="15">
    <source>
        <dbReference type="Proteomes" id="UP001205105"/>
    </source>
</evidence>
<gene>
    <name evidence="14" type="ORF">COHA_000842</name>
</gene>
<dbReference type="Pfam" id="PF13959">
    <property type="entry name" value="CTE_SPB4"/>
    <property type="match status" value="1"/>
</dbReference>